<gene>
    <name evidence="2" type="ORF">TNIN_143461</name>
</gene>
<feature type="region of interest" description="Disordered" evidence="1">
    <location>
        <begin position="1"/>
        <end position="108"/>
    </location>
</feature>
<accession>A0A8X6JT55</accession>
<feature type="compositionally biased region" description="Basic and acidic residues" evidence="1">
    <location>
        <begin position="35"/>
        <end position="63"/>
    </location>
</feature>
<comment type="caution">
    <text evidence="2">The sequence shown here is derived from an EMBL/GenBank/DDBJ whole genome shotgun (WGS) entry which is preliminary data.</text>
</comment>
<name>A0A8X6JT55_9ARAC</name>
<feature type="compositionally biased region" description="Low complexity" evidence="1">
    <location>
        <begin position="85"/>
        <end position="102"/>
    </location>
</feature>
<dbReference type="Proteomes" id="UP000886998">
    <property type="component" value="Unassembled WGS sequence"/>
</dbReference>
<proteinExistence type="predicted"/>
<keyword evidence="3" id="KW-1185">Reference proteome</keyword>
<evidence type="ECO:0000313" key="3">
    <source>
        <dbReference type="Proteomes" id="UP000886998"/>
    </source>
</evidence>
<evidence type="ECO:0000256" key="1">
    <source>
        <dbReference type="SAM" id="MobiDB-lite"/>
    </source>
</evidence>
<protein>
    <submittedName>
        <fullName evidence="2">Uncharacterized protein</fullName>
    </submittedName>
</protein>
<sequence length="195" mass="21436">MTDAVSKPSRPLSRFDNGPDVICGGGPKDSSPFPRDGKEKDKKKRITNDGVREELMRSSKLEEILPNETLKHSSTTKPIRWKVKQTNSASSETESSSEQTRQLNPSVTPAEDIPFSGCAAPWNASLSRPGCQFATFRRIPFPSFVCSILNDADDFRVVKTVRRTSTPPLSCGCSGPLSQIVASRSLFISNDRKDC</sequence>
<dbReference type="AlphaFoldDB" id="A0A8X6JT55"/>
<organism evidence="2 3">
    <name type="scientific">Trichonephila inaurata madagascariensis</name>
    <dbReference type="NCBI Taxonomy" id="2747483"/>
    <lineage>
        <taxon>Eukaryota</taxon>
        <taxon>Metazoa</taxon>
        <taxon>Ecdysozoa</taxon>
        <taxon>Arthropoda</taxon>
        <taxon>Chelicerata</taxon>
        <taxon>Arachnida</taxon>
        <taxon>Araneae</taxon>
        <taxon>Araneomorphae</taxon>
        <taxon>Entelegynae</taxon>
        <taxon>Araneoidea</taxon>
        <taxon>Nephilidae</taxon>
        <taxon>Trichonephila</taxon>
        <taxon>Trichonephila inaurata</taxon>
    </lineage>
</organism>
<dbReference type="EMBL" id="BMAV01027281">
    <property type="protein sequence ID" value="GFS57789.1"/>
    <property type="molecule type" value="Genomic_DNA"/>
</dbReference>
<reference evidence="2" key="1">
    <citation type="submission" date="2020-08" db="EMBL/GenBank/DDBJ databases">
        <title>Multicomponent nature underlies the extraordinary mechanical properties of spider dragline silk.</title>
        <authorList>
            <person name="Kono N."/>
            <person name="Nakamura H."/>
            <person name="Mori M."/>
            <person name="Yoshida Y."/>
            <person name="Ohtoshi R."/>
            <person name="Malay A.D."/>
            <person name="Moran D.A.P."/>
            <person name="Tomita M."/>
            <person name="Numata K."/>
            <person name="Arakawa K."/>
        </authorList>
    </citation>
    <scope>NUCLEOTIDE SEQUENCE</scope>
</reference>
<evidence type="ECO:0000313" key="2">
    <source>
        <dbReference type="EMBL" id="GFS57789.1"/>
    </source>
</evidence>